<reference evidence="1" key="1">
    <citation type="submission" date="2014-11" db="EMBL/GenBank/DDBJ databases">
        <authorList>
            <person name="Amaro Gonzalez C."/>
        </authorList>
    </citation>
    <scope>NUCLEOTIDE SEQUENCE</scope>
</reference>
<dbReference type="AlphaFoldDB" id="A0A0E9TPB1"/>
<proteinExistence type="predicted"/>
<accession>A0A0E9TPB1</accession>
<organism evidence="1">
    <name type="scientific">Anguilla anguilla</name>
    <name type="common">European freshwater eel</name>
    <name type="synonym">Muraena anguilla</name>
    <dbReference type="NCBI Taxonomy" id="7936"/>
    <lineage>
        <taxon>Eukaryota</taxon>
        <taxon>Metazoa</taxon>
        <taxon>Chordata</taxon>
        <taxon>Craniata</taxon>
        <taxon>Vertebrata</taxon>
        <taxon>Euteleostomi</taxon>
        <taxon>Actinopterygii</taxon>
        <taxon>Neopterygii</taxon>
        <taxon>Teleostei</taxon>
        <taxon>Anguilliformes</taxon>
        <taxon>Anguillidae</taxon>
        <taxon>Anguilla</taxon>
    </lineage>
</organism>
<name>A0A0E9TPB1_ANGAN</name>
<sequence>MKHLIFLFSLKYHRLHRLSRCTLMNCSHPRMIRQNLQFITNNYKCQSSGQTHGCVLRDRASGAKCLHYTKP</sequence>
<reference evidence="1" key="2">
    <citation type="journal article" date="2015" name="Fish Shellfish Immunol.">
        <title>Early steps in the European eel (Anguilla anguilla)-Vibrio vulnificus interaction in the gills: Role of the RtxA13 toxin.</title>
        <authorList>
            <person name="Callol A."/>
            <person name="Pajuelo D."/>
            <person name="Ebbesson L."/>
            <person name="Teles M."/>
            <person name="MacKenzie S."/>
            <person name="Amaro C."/>
        </authorList>
    </citation>
    <scope>NUCLEOTIDE SEQUENCE</scope>
</reference>
<dbReference type="EMBL" id="GBXM01053305">
    <property type="protein sequence ID" value="JAH55272.1"/>
    <property type="molecule type" value="Transcribed_RNA"/>
</dbReference>
<evidence type="ECO:0000313" key="1">
    <source>
        <dbReference type="EMBL" id="JAH55272.1"/>
    </source>
</evidence>
<protein>
    <submittedName>
        <fullName evidence="1">Uncharacterized protein</fullName>
    </submittedName>
</protein>